<dbReference type="PANTHER" id="PTHR46060">
    <property type="entry name" value="MARINER MOS1 TRANSPOSASE-LIKE PROTEIN"/>
    <property type="match status" value="1"/>
</dbReference>
<gene>
    <name evidence="1" type="ORF">LAZ67_7000063</name>
</gene>
<evidence type="ECO:0000313" key="2">
    <source>
        <dbReference type="Proteomes" id="UP001235939"/>
    </source>
</evidence>
<dbReference type="EMBL" id="CP092869">
    <property type="protein sequence ID" value="UYV69634.1"/>
    <property type="molecule type" value="Genomic_DNA"/>
</dbReference>
<protein>
    <submittedName>
        <fullName evidence="1">Uncharacterized protein</fullName>
    </submittedName>
</protein>
<organism evidence="1 2">
    <name type="scientific">Cordylochernes scorpioides</name>
    <dbReference type="NCBI Taxonomy" id="51811"/>
    <lineage>
        <taxon>Eukaryota</taxon>
        <taxon>Metazoa</taxon>
        <taxon>Ecdysozoa</taxon>
        <taxon>Arthropoda</taxon>
        <taxon>Chelicerata</taxon>
        <taxon>Arachnida</taxon>
        <taxon>Pseudoscorpiones</taxon>
        <taxon>Cheliferoidea</taxon>
        <taxon>Chernetidae</taxon>
        <taxon>Cordylochernes</taxon>
    </lineage>
</organism>
<dbReference type="InterPro" id="IPR052709">
    <property type="entry name" value="Transposase-MT_Hybrid"/>
</dbReference>
<sequence>MKNLFTYCTKNYKCIFISLYDKPRSGRPSTATNPENEDKVDDLLRHDRRITIRELCNILNVGSYTIETMIEHLSYRKICSECVPRKLTPVQLTGDETLAYLYDPETKAQELRDEILCNENEATWWTPIKRCCLKRSDCYLPPTQVYFLENSRRFYQLLSPVLLLLSLTVLQLEAAVKDNHVIHRYSAMFNSRLKDKLNPTITGREPIKRFL</sequence>
<dbReference type="PANTHER" id="PTHR46060:SF1">
    <property type="entry name" value="MARINER MOS1 TRANSPOSASE-LIKE PROTEIN"/>
    <property type="match status" value="1"/>
</dbReference>
<proteinExistence type="predicted"/>
<name>A0ABY6KLP1_9ARAC</name>
<reference evidence="1 2" key="1">
    <citation type="submission" date="2022-01" db="EMBL/GenBank/DDBJ databases">
        <title>A chromosomal length assembly of Cordylochernes scorpioides.</title>
        <authorList>
            <person name="Zeh D."/>
            <person name="Zeh J."/>
        </authorList>
    </citation>
    <scope>NUCLEOTIDE SEQUENCE [LARGE SCALE GENOMIC DNA]</scope>
    <source>
        <strain evidence="1">IN4F17</strain>
        <tissue evidence="1">Whole Body</tissue>
    </source>
</reference>
<dbReference type="Proteomes" id="UP001235939">
    <property type="component" value="Chromosome 07"/>
</dbReference>
<evidence type="ECO:0000313" key="1">
    <source>
        <dbReference type="EMBL" id="UYV69634.1"/>
    </source>
</evidence>
<accession>A0ABY6KLP1</accession>
<keyword evidence="2" id="KW-1185">Reference proteome</keyword>